<feature type="domain" description="Peptidase M28" evidence="5">
    <location>
        <begin position="407"/>
        <end position="531"/>
    </location>
</feature>
<dbReference type="SUPFAM" id="SSF52025">
    <property type="entry name" value="PA domain"/>
    <property type="match status" value="1"/>
</dbReference>
<dbReference type="FunFam" id="3.50.30.30:FF:000008">
    <property type="entry name" value="Glutamate carboxypeptidase 2"/>
    <property type="match status" value="1"/>
</dbReference>
<organism evidence="6 7">
    <name type="scientific">Leucocoprinus leucothites</name>
    <dbReference type="NCBI Taxonomy" id="201217"/>
    <lineage>
        <taxon>Eukaryota</taxon>
        <taxon>Fungi</taxon>
        <taxon>Dikarya</taxon>
        <taxon>Basidiomycota</taxon>
        <taxon>Agaricomycotina</taxon>
        <taxon>Agaricomycetes</taxon>
        <taxon>Agaricomycetidae</taxon>
        <taxon>Agaricales</taxon>
        <taxon>Agaricineae</taxon>
        <taxon>Agaricaceae</taxon>
        <taxon>Leucocoprinus</taxon>
    </lineage>
</organism>
<dbReference type="EMBL" id="JAACJO010000001">
    <property type="protein sequence ID" value="KAF5364284.1"/>
    <property type="molecule type" value="Genomic_DNA"/>
</dbReference>
<dbReference type="CDD" id="cd02121">
    <property type="entry name" value="PA_GCPII_like"/>
    <property type="match status" value="1"/>
</dbReference>
<feature type="domain" description="PA" evidence="3">
    <location>
        <begin position="229"/>
        <end position="305"/>
    </location>
</feature>
<dbReference type="SUPFAM" id="SSF47672">
    <property type="entry name" value="Transferrin receptor-like dimerisation domain"/>
    <property type="match status" value="1"/>
</dbReference>
<evidence type="ECO:0000259" key="5">
    <source>
        <dbReference type="Pfam" id="PF04389"/>
    </source>
</evidence>
<dbReference type="Gene3D" id="3.50.30.30">
    <property type="match status" value="1"/>
</dbReference>
<dbReference type="FunFam" id="3.40.630.10:FF:000101">
    <property type="entry name" value="N-acetylated alpha-linked acidic dipeptidase like 1"/>
    <property type="match status" value="1"/>
</dbReference>
<feature type="domain" description="Transferrin receptor-like dimerisation" evidence="4">
    <location>
        <begin position="826"/>
        <end position="906"/>
    </location>
</feature>
<evidence type="ECO:0000259" key="3">
    <source>
        <dbReference type="Pfam" id="PF02225"/>
    </source>
</evidence>
<evidence type="ECO:0000313" key="7">
    <source>
        <dbReference type="Proteomes" id="UP000559027"/>
    </source>
</evidence>
<dbReference type="InterPro" id="IPR007365">
    <property type="entry name" value="TFR-like_dimer_dom"/>
</dbReference>
<keyword evidence="7" id="KW-1185">Reference proteome</keyword>
<comment type="caution">
    <text evidence="6">The sequence shown here is derived from an EMBL/GenBank/DDBJ whole genome shotgun (WGS) entry which is preliminary data.</text>
</comment>
<dbReference type="InterPro" id="IPR003137">
    <property type="entry name" value="PA_domain"/>
</dbReference>
<dbReference type="Proteomes" id="UP000559027">
    <property type="component" value="Unassembled WGS sequence"/>
</dbReference>
<dbReference type="PANTHER" id="PTHR10404:SF46">
    <property type="entry name" value="VACUOLAR PROTEIN SORTING-ASSOCIATED PROTEIN 70"/>
    <property type="match status" value="1"/>
</dbReference>
<reference evidence="6 7" key="1">
    <citation type="journal article" date="2020" name="ISME J.">
        <title>Uncovering the hidden diversity of litter-decomposition mechanisms in mushroom-forming fungi.</title>
        <authorList>
            <person name="Floudas D."/>
            <person name="Bentzer J."/>
            <person name="Ahren D."/>
            <person name="Johansson T."/>
            <person name="Persson P."/>
            <person name="Tunlid A."/>
        </authorList>
    </citation>
    <scope>NUCLEOTIDE SEQUENCE [LARGE SCALE GENOMIC DNA]</scope>
    <source>
        <strain evidence="6 7">CBS 146.42</strain>
    </source>
</reference>
<feature type="coiled-coil region" evidence="2">
    <location>
        <begin position="690"/>
        <end position="717"/>
    </location>
</feature>
<evidence type="ECO:0000259" key="4">
    <source>
        <dbReference type="Pfam" id="PF04253"/>
    </source>
</evidence>
<dbReference type="Pfam" id="PF04253">
    <property type="entry name" value="TFR_dimer"/>
    <property type="match status" value="1"/>
</dbReference>
<comment type="similarity">
    <text evidence="1">Belongs to the peptidase M28 family. M28B subfamily.</text>
</comment>
<evidence type="ECO:0008006" key="8">
    <source>
        <dbReference type="Google" id="ProtNLM"/>
    </source>
</evidence>
<dbReference type="AlphaFoldDB" id="A0A8H5LP51"/>
<dbReference type="Pfam" id="PF02225">
    <property type="entry name" value="PA"/>
    <property type="match status" value="1"/>
</dbReference>
<dbReference type="CDD" id="cd08022">
    <property type="entry name" value="M28_PSMA_like"/>
    <property type="match status" value="1"/>
</dbReference>
<keyword evidence="2" id="KW-0175">Coiled coil</keyword>
<accession>A0A8H5LP51</accession>
<protein>
    <recommendedName>
        <fullName evidence="8">Zn-dependent exopeptidase</fullName>
    </recommendedName>
</protein>
<gene>
    <name evidence="6" type="ORF">D9756_000759</name>
</gene>
<sequence>MAAEEKTLPQFADNKNTSFGVKEDGVVYEPNNGKSNKGIRWRLTIVGFLVAYTLLKYTTLSVYRDQAQVDQQLTRPHRIPPGLAQQFFLTVPNSESAFQASREYATHPHLAGSDADYEDARTILSLFQNEFRIHKPLKQPIFPAGSKQSRDATLGLTSRHAPKKPTAWIDIYYPVLNTPLDRGLSIINDEGQAEWEADLEEDGDPRDVEAHRYRTAVPTWHGLSKEGDVTGKLVYANYGNQEDYAQLVAAGVNLTGKIVVTRYGGIFRGLKIKGAQELGAAGVLIYSDPRDDGFVTVANGYAAYPAGPARNPTSVQRGSVQYLSTYPGDPTTPGYPAYEDAVRTEATNIPAIPSLPISWSNAERLLEEIGEIYVEDEHGNKKLSGKASQTRVRLVNHVDNKVTPIWNTMAAIPGHIKDEVVLIGCHRDAWVMGAADPTSGTVSLHEIIRGLGFLLKMGWTPLRTIVIASWDAEEYGLVGSTEWAEDFADWIGENIVTYLNVDVSVDGSRWNAQGSPSLAHLIRDVAQTVDHPTFPGKTLWDAREDEGPYKGLNLTIDAEFLTTYNKMEMERLAYKTGVTPLGSGSDYTAFLQHLGVASTDQGFGYTASDAAYHYHSIYDSEHWEEVYADPGFYRHVAVAKHLGLMGLKLSDSLLIPLNTTQYSLELSDYLDRVESLTEGNLDTKPDFSALRKAISNVQTASAKLDEEKQEALEAFEKLLKHLPPYPSALLLDRHGRHHTCKSPLNNWNPPPQTFGRQVQDWVKSIFGFPSTTVTAASWDMTKLFGDDTWEGVLRYAYGTIKEEDMEDEPLPPWLPGPVRKFIEAARRLGRSNKRLIAFERGFISKDGIKDREWYKHLGVAPGKWLGYGATTLPALTEAITIEKDTKLANYEAGRLTDLIDKLAETITPA</sequence>
<dbReference type="InterPro" id="IPR039373">
    <property type="entry name" value="Peptidase_M28B"/>
</dbReference>
<evidence type="ECO:0000256" key="2">
    <source>
        <dbReference type="SAM" id="Coils"/>
    </source>
</evidence>
<dbReference type="PANTHER" id="PTHR10404">
    <property type="entry name" value="N-ACETYLATED-ALPHA-LINKED ACIDIC DIPEPTIDASE"/>
    <property type="match status" value="1"/>
</dbReference>
<dbReference type="SUPFAM" id="SSF53187">
    <property type="entry name" value="Zn-dependent exopeptidases"/>
    <property type="match status" value="1"/>
</dbReference>
<dbReference type="InterPro" id="IPR036757">
    <property type="entry name" value="TFR-like_dimer_dom_sf"/>
</dbReference>
<dbReference type="OrthoDB" id="5841748at2759"/>
<dbReference type="InterPro" id="IPR046450">
    <property type="entry name" value="PA_dom_sf"/>
</dbReference>
<name>A0A8H5LP51_9AGAR</name>
<dbReference type="Gene3D" id="1.20.930.40">
    <property type="entry name" value="Transferrin receptor-like, dimerisation domain"/>
    <property type="match status" value="1"/>
</dbReference>
<dbReference type="InterPro" id="IPR007484">
    <property type="entry name" value="Peptidase_M28"/>
</dbReference>
<evidence type="ECO:0000256" key="1">
    <source>
        <dbReference type="ARBA" id="ARBA00005634"/>
    </source>
</evidence>
<evidence type="ECO:0000313" key="6">
    <source>
        <dbReference type="EMBL" id="KAF5364284.1"/>
    </source>
</evidence>
<dbReference type="Gene3D" id="3.40.630.10">
    <property type="entry name" value="Zn peptidases"/>
    <property type="match status" value="1"/>
</dbReference>
<dbReference type="Pfam" id="PF04389">
    <property type="entry name" value="Peptidase_M28"/>
    <property type="match status" value="1"/>
</dbReference>
<dbReference type="GO" id="GO:0004180">
    <property type="term" value="F:carboxypeptidase activity"/>
    <property type="evidence" value="ECO:0007669"/>
    <property type="project" value="TreeGrafter"/>
</dbReference>
<proteinExistence type="inferred from homology"/>